<keyword evidence="3" id="KW-1185">Reference proteome</keyword>
<organism evidence="2 3">
    <name type="scientific">Tanacetum coccineum</name>
    <dbReference type="NCBI Taxonomy" id="301880"/>
    <lineage>
        <taxon>Eukaryota</taxon>
        <taxon>Viridiplantae</taxon>
        <taxon>Streptophyta</taxon>
        <taxon>Embryophyta</taxon>
        <taxon>Tracheophyta</taxon>
        <taxon>Spermatophyta</taxon>
        <taxon>Magnoliopsida</taxon>
        <taxon>eudicotyledons</taxon>
        <taxon>Gunneridae</taxon>
        <taxon>Pentapetalae</taxon>
        <taxon>asterids</taxon>
        <taxon>campanulids</taxon>
        <taxon>Asterales</taxon>
        <taxon>Asteraceae</taxon>
        <taxon>Asteroideae</taxon>
        <taxon>Anthemideae</taxon>
        <taxon>Anthemidinae</taxon>
        <taxon>Tanacetum</taxon>
    </lineage>
</organism>
<evidence type="ECO:0000313" key="3">
    <source>
        <dbReference type="Proteomes" id="UP001151760"/>
    </source>
</evidence>
<comment type="caution">
    <text evidence="2">The sequence shown here is derived from an EMBL/GenBank/DDBJ whole genome shotgun (WGS) entry which is preliminary data.</text>
</comment>
<dbReference type="Proteomes" id="UP001151760">
    <property type="component" value="Unassembled WGS sequence"/>
</dbReference>
<feature type="compositionally biased region" description="Basic and acidic residues" evidence="1">
    <location>
        <begin position="314"/>
        <end position="325"/>
    </location>
</feature>
<feature type="region of interest" description="Disordered" evidence="1">
    <location>
        <begin position="260"/>
        <end position="339"/>
    </location>
</feature>
<feature type="compositionally biased region" description="Basic and acidic residues" evidence="1">
    <location>
        <begin position="260"/>
        <end position="287"/>
    </location>
</feature>
<accession>A0ABQ5CQE1</accession>
<sequence>MQSSSVSSDFTEKLLNFENVSPADNEIASLMDTTVRHEEPNGQTSSLYIVPVAVIPKITSAFIITIPPPPPSFNPLLQKATPTPTPIASEVTTSFPTLPDFASVFRFNDRVTNLERDLSEIKQVDQEEALADRREYIDLINTSLRAIIKEEVKTQLPWILPQAVLEFATLMIERNITESLEAAVLEKSSSQPKSTYEAVASFSEFKLTKILMDKMEEHKSYLRADLKRKLYDILVKSYNTDKDLFDTYGKVFTLKRTRDDKDKDQDPFRWIRPRDEKKETAHAEEPSHTVGDSGVQQNQEFDTGNNNEQPNDEAASKVDWFKKPEQSSTPDPNWNKRQHVDFRPPQTWISYIACAENPLTSFDELMDTTIDFSAHNPEVTSLKIMKRYDYGHLDEIKVRREDQQLYKFKEGDFPRLRLQDIEDVLLLLVQQKLTNLTIDERFALNVALHMFTRLMAPAKKEMEWIRQAKGSCYDPGY</sequence>
<feature type="compositionally biased region" description="Polar residues" evidence="1">
    <location>
        <begin position="294"/>
        <end position="309"/>
    </location>
</feature>
<reference evidence="2" key="2">
    <citation type="submission" date="2022-01" db="EMBL/GenBank/DDBJ databases">
        <authorList>
            <person name="Yamashiro T."/>
            <person name="Shiraishi A."/>
            <person name="Satake H."/>
            <person name="Nakayama K."/>
        </authorList>
    </citation>
    <scope>NUCLEOTIDE SEQUENCE</scope>
</reference>
<dbReference type="EMBL" id="BQNB010014518">
    <property type="protein sequence ID" value="GJT29123.1"/>
    <property type="molecule type" value="Genomic_DNA"/>
</dbReference>
<evidence type="ECO:0000313" key="2">
    <source>
        <dbReference type="EMBL" id="GJT29123.1"/>
    </source>
</evidence>
<reference evidence="2" key="1">
    <citation type="journal article" date="2022" name="Int. J. Mol. Sci.">
        <title>Draft Genome of Tanacetum Coccineum: Genomic Comparison of Closely Related Tanacetum-Family Plants.</title>
        <authorList>
            <person name="Yamashiro T."/>
            <person name="Shiraishi A."/>
            <person name="Nakayama K."/>
            <person name="Satake H."/>
        </authorList>
    </citation>
    <scope>NUCLEOTIDE SEQUENCE</scope>
</reference>
<protein>
    <submittedName>
        <fullName evidence="2">Uncharacterized protein</fullName>
    </submittedName>
</protein>
<proteinExistence type="predicted"/>
<evidence type="ECO:0000256" key="1">
    <source>
        <dbReference type="SAM" id="MobiDB-lite"/>
    </source>
</evidence>
<gene>
    <name evidence="2" type="ORF">Tco_0909398</name>
</gene>
<name>A0ABQ5CQE1_9ASTR</name>